<dbReference type="RefSeq" id="WP_185005319.1">
    <property type="nucleotide sequence ID" value="NZ_BAAAUI010000001.1"/>
</dbReference>
<dbReference type="GO" id="GO:0006355">
    <property type="term" value="P:regulation of DNA-templated transcription"/>
    <property type="evidence" value="ECO:0007669"/>
    <property type="project" value="InterPro"/>
</dbReference>
<dbReference type="InterPro" id="IPR011990">
    <property type="entry name" value="TPR-like_helical_dom_sf"/>
</dbReference>
<proteinExistence type="inferred from homology"/>
<dbReference type="InterPro" id="IPR051677">
    <property type="entry name" value="AfsR-DnrI-RedD_regulator"/>
</dbReference>
<dbReference type="GO" id="GO:0003677">
    <property type="term" value="F:DNA binding"/>
    <property type="evidence" value="ECO:0007669"/>
    <property type="project" value="UniProtKB-KW"/>
</dbReference>
<evidence type="ECO:0000259" key="7">
    <source>
        <dbReference type="SMART" id="SM01043"/>
    </source>
</evidence>
<comment type="caution">
    <text evidence="8">The sequence shown here is derived from an EMBL/GenBank/DDBJ whole genome shotgun (WGS) entry which is preliminary data.</text>
</comment>
<keyword evidence="9" id="KW-1185">Reference proteome</keyword>
<feature type="domain" description="Bacterial transcriptional activator" evidence="7">
    <location>
        <begin position="98"/>
        <end position="239"/>
    </location>
</feature>
<dbReference type="PANTHER" id="PTHR35807:SF1">
    <property type="entry name" value="TRANSCRIPTIONAL REGULATOR REDD"/>
    <property type="match status" value="1"/>
</dbReference>
<dbReference type="InterPro" id="IPR036388">
    <property type="entry name" value="WH-like_DNA-bd_sf"/>
</dbReference>
<dbReference type="SUPFAM" id="SSF48452">
    <property type="entry name" value="TPR-like"/>
    <property type="match status" value="1"/>
</dbReference>
<name>A0A7W7CGX3_9PSEU</name>
<dbReference type="EMBL" id="JACHMH010000001">
    <property type="protein sequence ID" value="MBB4679591.1"/>
    <property type="molecule type" value="Genomic_DNA"/>
</dbReference>
<dbReference type="SMART" id="SM00862">
    <property type="entry name" value="Trans_reg_C"/>
    <property type="match status" value="1"/>
</dbReference>
<organism evidence="8 9">
    <name type="scientific">Crossiella cryophila</name>
    <dbReference type="NCBI Taxonomy" id="43355"/>
    <lineage>
        <taxon>Bacteria</taxon>
        <taxon>Bacillati</taxon>
        <taxon>Actinomycetota</taxon>
        <taxon>Actinomycetes</taxon>
        <taxon>Pseudonocardiales</taxon>
        <taxon>Pseudonocardiaceae</taxon>
        <taxon>Crossiella</taxon>
    </lineage>
</organism>
<dbReference type="InterPro" id="IPR005158">
    <property type="entry name" value="BTAD"/>
</dbReference>
<reference evidence="8 9" key="1">
    <citation type="submission" date="2020-08" db="EMBL/GenBank/DDBJ databases">
        <title>Sequencing the genomes of 1000 actinobacteria strains.</title>
        <authorList>
            <person name="Klenk H.-P."/>
        </authorList>
    </citation>
    <scope>NUCLEOTIDE SEQUENCE [LARGE SCALE GENOMIC DNA]</scope>
    <source>
        <strain evidence="8 9">DSM 44230</strain>
    </source>
</reference>
<keyword evidence="3 8" id="KW-0238">DNA-binding</keyword>
<evidence type="ECO:0000256" key="4">
    <source>
        <dbReference type="ARBA" id="ARBA00023163"/>
    </source>
</evidence>
<accession>A0A7W7CGX3</accession>
<dbReference type="Pfam" id="PF03704">
    <property type="entry name" value="BTAD"/>
    <property type="match status" value="1"/>
</dbReference>
<evidence type="ECO:0000256" key="5">
    <source>
        <dbReference type="SAM" id="MobiDB-lite"/>
    </source>
</evidence>
<dbReference type="Gene3D" id="1.25.40.10">
    <property type="entry name" value="Tetratricopeptide repeat domain"/>
    <property type="match status" value="1"/>
</dbReference>
<dbReference type="GO" id="GO:0000160">
    <property type="term" value="P:phosphorelay signal transduction system"/>
    <property type="evidence" value="ECO:0007669"/>
    <property type="project" value="InterPro"/>
</dbReference>
<dbReference type="SUPFAM" id="SSF46894">
    <property type="entry name" value="C-terminal effector domain of the bipartite response regulators"/>
    <property type="match status" value="1"/>
</dbReference>
<dbReference type="SMART" id="SM01043">
    <property type="entry name" value="BTAD"/>
    <property type="match status" value="1"/>
</dbReference>
<evidence type="ECO:0000256" key="2">
    <source>
        <dbReference type="ARBA" id="ARBA00023015"/>
    </source>
</evidence>
<dbReference type="CDD" id="cd15831">
    <property type="entry name" value="BTAD"/>
    <property type="match status" value="1"/>
</dbReference>
<feature type="domain" description="OmpR/PhoB-type" evidence="6">
    <location>
        <begin position="16"/>
        <end position="91"/>
    </location>
</feature>
<dbReference type="Gene3D" id="1.10.10.10">
    <property type="entry name" value="Winged helix-like DNA-binding domain superfamily/Winged helix DNA-binding domain"/>
    <property type="match status" value="1"/>
</dbReference>
<dbReference type="InterPro" id="IPR016032">
    <property type="entry name" value="Sig_transdc_resp-reg_C-effctor"/>
</dbReference>
<feature type="region of interest" description="Disordered" evidence="5">
    <location>
        <begin position="253"/>
        <end position="274"/>
    </location>
</feature>
<sequence length="274" mass="30288">MVDFALLGVIEMYSGNRGIHLGHAKQRVVLAALLAESGRPVPLPVLEDRLWGRRRPPSSRATLYSYLSRLRAILDRTGGAAIERTTDGYLLATPEHALDLHRFQDLLRRARVEPDPDLATALFEQALALWRGEFCAGVDLPWFNNLRDTLHAQRLIAELDHADLALGQGRHSELLPALTSRATAHPLDERAAAQLMTALWQSGRAAEALAHFEVVRTRLVTELGVDPGMPLRQLHCRILRGLAPGPGERVGWGWRGRPVHTGPRPSAGAQSRLK</sequence>
<evidence type="ECO:0000313" key="8">
    <source>
        <dbReference type="EMBL" id="MBB4679591.1"/>
    </source>
</evidence>
<comment type="similarity">
    <text evidence="1">Belongs to the AfsR/DnrI/RedD regulatory family.</text>
</comment>
<protein>
    <submittedName>
        <fullName evidence="8">DNA-binding SARP family transcriptional activator</fullName>
    </submittedName>
</protein>
<evidence type="ECO:0000313" key="9">
    <source>
        <dbReference type="Proteomes" id="UP000533598"/>
    </source>
</evidence>
<gene>
    <name evidence="8" type="ORF">HNR67_005709</name>
</gene>
<dbReference type="AlphaFoldDB" id="A0A7W7CGX3"/>
<keyword evidence="2" id="KW-0805">Transcription regulation</keyword>
<keyword evidence="4" id="KW-0804">Transcription</keyword>
<evidence type="ECO:0000256" key="3">
    <source>
        <dbReference type="ARBA" id="ARBA00023125"/>
    </source>
</evidence>
<dbReference type="InterPro" id="IPR001867">
    <property type="entry name" value="OmpR/PhoB-type_DNA-bd"/>
</dbReference>
<evidence type="ECO:0000256" key="1">
    <source>
        <dbReference type="ARBA" id="ARBA00005820"/>
    </source>
</evidence>
<dbReference type="PANTHER" id="PTHR35807">
    <property type="entry name" value="TRANSCRIPTIONAL REGULATOR REDD-RELATED"/>
    <property type="match status" value="1"/>
</dbReference>
<dbReference type="Proteomes" id="UP000533598">
    <property type="component" value="Unassembled WGS sequence"/>
</dbReference>
<evidence type="ECO:0000259" key="6">
    <source>
        <dbReference type="SMART" id="SM00862"/>
    </source>
</evidence>